<dbReference type="Pfam" id="PF02949">
    <property type="entry name" value="7tm_6"/>
    <property type="match status" value="1"/>
</dbReference>
<sequence>MTSLNPSDILQNPNEHLNKYYKQDYNYSIELIRCVILLLITVCSIYTFIDLHDFKSRIRMTGSISFFIMGFIKYTSLLIKKTYTKSGIDLIKMDWKNVRYNEDRQIMLDYATFGRRLIIISALFMFGGSSMYRFIVPISTKIVADNITYRRLVYPIPSIMFDARQSPINELMIVIQGSLGMVVNTITVGACGIAAVFVMHICGQLEVLITWLKYLIDGRVNQNENIKERLAEIVKKHVQLLSFISLTENLLNEISIVEVFGCTLNMCLLGYYTLLDGISDPLRTMAWFTLLISFGFNIFIFCYIGELLTEQCRKVGEASYMINWYRLPGKEGLALKLIISMAASSGRFSAGKFIELSLSSFGDVIKASVTYLNMLRTVISRLS</sequence>
<keyword evidence="5 10" id="KW-0552">Olfaction</keyword>
<comment type="caution">
    <text evidence="10">Lacks conserved residue(s) required for the propagation of feature annotation.</text>
</comment>
<evidence type="ECO:0000256" key="5">
    <source>
        <dbReference type="ARBA" id="ARBA00022725"/>
    </source>
</evidence>
<evidence type="ECO:0000256" key="1">
    <source>
        <dbReference type="ARBA" id="ARBA00004651"/>
    </source>
</evidence>
<keyword evidence="8 10" id="KW-0675">Receptor</keyword>
<feature type="transmembrane region" description="Helical" evidence="10">
    <location>
        <begin position="181"/>
        <end position="203"/>
    </location>
</feature>
<keyword evidence="4 10" id="KW-0812">Transmembrane</keyword>
<evidence type="ECO:0000256" key="9">
    <source>
        <dbReference type="ARBA" id="ARBA00023224"/>
    </source>
</evidence>
<feature type="transmembrane region" description="Helical" evidence="10">
    <location>
        <begin position="284"/>
        <end position="304"/>
    </location>
</feature>
<dbReference type="InterPro" id="IPR004117">
    <property type="entry name" value="7tm6_olfct_rcpt"/>
</dbReference>
<dbReference type="RefSeq" id="XP_015179328.1">
    <property type="nucleotide sequence ID" value="XM_015323842.1"/>
</dbReference>
<name>A0ABM1IGJ1_POLDO</name>
<accession>A0ABM1IGJ1</accession>
<gene>
    <name evidence="12" type="primary">LOC107067915</name>
</gene>
<dbReference type="Proteomes" id="UP000694924">
    <property type="component" value="Unplaced"/>
</dbReference>
<evidence type="ECO:0000256" key="7">
    <source>
        <dbReference type="ARBA" id="ARBA00023136"/>
    </source>
</evidence>
<dbReference type="GeneID" id="107067915"/>
<organism evidence="11 12">
    <name type="scientific">Polistes dominula</name>
    <name type="common">European paper wasp</name>
    <name type="synonym">Vespa dominula</name>
    <dbReference type="NCBI Taxonomy" id="743375"/>
    <lineage>
        <taxon>Eukaryota</taxon>
        <taxon>Metazoa</taxon>
        <taxon>Ecdysozoa</taxon>
        <taxon>Arthropoda</taxon>
        <taxon>Hexapoda</taxon>
        <taxon>Insecta</taxon>
        <taxon>Pterygota</taxon>
        <taxon>Neoptera</taxon>
        <taxon>Endopterygota</taxon>
        <taxon>Hymenoptera</taxon>
        <taxon>Apocrita</taxon>
        <taxon>Aculeata</taxon>
        <taxon>Vespoidea</taxon>
        <taxon>Vespidae</taxon>
        <taxon>Polistinae</taxon>
        <taxon>Polistini</taxon>
        <taxon>Polistes</taxon>
    </lineage>
</organism>
<keyword evidence="7 10" id="KW-0472">Membrane</keyword>
<comment type="similarity">
    <text evidence="10">Belongs to the insect chemoreceptor superfamily. Heteromeric odorant receptor channel (TC 1.A.69) family.</text>
</comment>
<comment type="subcellular location">
    <subcellularLocation>
        <location evidence="1 10">Cell membrane</location>
        <topology evidence="1 10">Multi-pass membrane protein</topology>
    </subcellularLocation>
</comment>
<feature type="transmembrane region" description="Helical" evidence="10">
    <location>
        <begin position="31"/>
        <end position="49"/>
    </location>
</feature>
<evidence type="ECO:0000256" key="4">
    <source>
        <dbReference type="ARBA" id="ARBA00022692"/>
    </source>
</evidence>
<keyword evidence="3 10" id="KW-0716">Sensory transduction</keyword>
<keyword evidence="11" id="KW-1185">Reference proteome</keyword>
<evidence type="ECO:0000313" key="11">
    <source>
        <dbReference type="Proteomes" id="UP000694924"/>
    </source>
</evidence>
<keyword evidence="2" id="KW-1003">Cell membrane</keyword>
<evidence type="ECO:0000256" key="6">
    <source>
        <dbReference type="ARBA" id="ARBA00022989"/>
    </source>
</evidence>
<evidence type="ECO:0000256" key="10">
    <source>
        <dbReference type="RuleBase" id="RU351113"/>
    </source>
</evidence>
<evidence type="ECO:0000313" key="12">
    <source>
        <dbReference type="RefSeq" id="XP_015179328.1"/>
    </source>
</evidence>
<reference evidence="12" key="1">
    <citation type="submission" date="2025-08" db="UniProtKB">
        <authorList>
            <consortium name="RefSeq"/>
        </authorList>
    </citation>
    <scope>IDENTIFICATION</scope>
    <source>
        <tissue evidence="12">Whole body</tissue>
    </source>
</reference>
<keyword evidence="9 10" id="KW-0807">Transducer</keyword>
<evidence type="ECO:0000256" key="8">
    <source>
        <dbReference type="ARBA" id="ARBA00023170"/>
    </source>
</evidence>
<proteinExistence type="inferred from homology"/>
<evidence type="ECO:0000256" key="2">
    <source>
        <dbReference type="ARBA" id="ARBA00022475"/>
    </source>
</evidence>
<dbReference type="PANTHER" id="PTHR21137:SF35">
    <property type="entry name" value="ODORANT RECEPTOR 19A-RELATED"/>
    <property type="match status" value="1"/>
</dbReference>
<feature type="transmembrane region" description="Helical" evidence="10">
    <location>
        <begin position="117"/>
        <end position="135"/>
    </location>
</feature>
<protein>
    <recommendedName>
        <fullName evidence="10">Odorant receptor</fullName>
    </recommendedName>
</protein>
<feature type="transmembrane region" description="Helical" evidence="10">
    <location>
        <begin position="61"/>
        <end position="79"/>
    </location>
</feature>
<keyword evidence="6 10" id="KW-1133">Transmembrane helix</keyword>
<dbReference type="PANTHER" id="PTHR21137">
    <property type="entry name" value="ODORANT RECEPTOR"/>
    <property type="match status" value="1"/>
</dbReference>
<evidence type="ECO:0000256" key="3">
    <source>
        <dbReference type="ARBA" id="ARBA00022606"/>
    </source>
</evidence>